<dbReference type="STRING" id="8496.A0A151MRJ7"/>
<proteinExistence type="predicted"/>
<accession>A0A151MRJ7</accession>
<evidence type="ECO:0000256" key="1">
    <source>
        <dbReference type="ARBA" id="ARBA00022441"/>
    </source>
</evidence>
<dbReference type="PANTHER" id="PTHR47196">
    <property type="entry name" value="KELCH DOMAIN-CONTAINING PROTEIN 9"/>
    <property type="match status" value="1"/>
</dbReference>
<dbReference type="Proteomes" id="UP000050525">
    <property type="component" value="Unassembled WGS sequence"/>
</dbReference>
<evidence type="ECO:0000256" key="2">
    <source>
        <dbReference type="ARBA" id="ARBA00022737"/>
    </source>
</evidence>
<dbReference type="EMBL" id="AKHW03005309">
    <property type="protein sequence ID" value="KYO27155.1"/>
    <property type="molecule type" value="Genomic_DNA"/>
</dbReference>
<feature type="domain" description="Attractin/MKLN-like beta-propeller" evidence="3">
    <location>
        <begin position="117"/>
        <end position="369"/>
    </location>
</feature>
<dbReference type="AlphaFoldDB" id="A0A151MRJ7"/>
<dbReference type="PROSITE" id="PS51257">
    <property type="entry name" value="PROKAR_LIPOPROTEIN"/>
    <property type="match status" value="1"/>
</dbReference>
<dbReference type="InterPro" id="IPR011043">
    <property type="entry name" value="Gal_Oxase/kelch_b-propeller"/>
</dbReference>
<dbReference type="InterPro" id="IPR056737">
    <property type="entry name" value="Beta-prop_ATRN-MKLN-like"/>
</dbReference>
<dbReference type="GO" id="GO:0030332">
    <property type="term" value="F:cyclin binding"/>
    <property type="evidence" value="ECO:0007669"/>
    <property type="project" value="TreeGrafter"/>
</dbReference>
<dbReference type="Gene3D" id="2.120.10.80">
    <property type="entry name" value="Kelch-type beta propeller"/>
    <property type="match status" value="2"/>
</dbReference>
<comment type="caution">
    <text evidence="4">The sequence shown here is derived from an EMBL/GenBank/DDBJ whole genome shotgun (WGS) entry which is preliminary data.</text>
</comment>
<evidence type="ECO:0000313" key="5">
    <source>
        <dbReference type="Proteomes" id="UP000050525"/>
    </source>
</evidence>
<keyword evidence="5" id="KW-1185">Reference proteome</keyword>
<dbReference type="GeneID" id="102571240"/>
<dbReference type="CTD" id="126823"/>
<name>A0A151MRJ7_ALLMI</name>
<reference evidence="4 5" key="1">
    <citation type="journal article" date="2012" name="Genome Biol.">
        <title>Sequencing three crocodilian genomes to illuminate the evolution of archosaurs and amniotes.</title>
        <authorList>
            <person name="St John J.A."/>
            <person name="Braun E.L."/>
            <person name="Isberg S.R."/>
            <person name="Miles L.G."/>
            <person name="Chong A.Y."/>
            <person name="Gongora J."/>
            <person name="Dalzell P."/>
            <person name="Moran C."/>
            <person name="Bed'hom B."/>
            <person name="Abzhanov A."/>
            <person name="Burgess S.C."/>
            <person name="Cooksey A.M."/>
            <person name="Castoe T.A."/>
            <person name="Crawford N.G."/>
            <person name="Densmore L.D."/>
            <person name="Drew J.C."/>
            <person name="Edwards S.V."/>
            <person name="Faircloth B.C."/>
            <person name="Fujita M.K."/>
            <person name="Greenwold M.J."/>
            <person name="Hoffmann F.G."/>
            <person name="Howard J.M."/>
            <person name="Iguchi T."/>
            <person name="Janes D.E."/>
            <person name="Khan S.Y."/>
            <person name="Kohno S."/>
            <person name="de Koning A.J."/>
            <person name="Lance S.L."/>
            <person name="McCarthy F.M."/>
            <person name="McCormack J.E."/>
            <person name="Merchant M.E."/>
            <person name="Peterson D.G."/>
            <person name="Pollock D.D."/>
            <person name="Pourmand N."/>
            <person name="Raney B.J."/>
            <person name="Roessler K.A."/>
            <person name="Sanford J.R."/>
            <person name="Sawyer R.H."/>
            <person name="Schmidt C.J."/>
            <person name="Triplett E.W."/>
            <person name="Tuberville T.D."/>
            <person name="Venegas-Anaya M."/>
            <person name="Howard J.T."/>
            <person name="Jarvis E.D."/>
            <person name="Guillette L.J.Jr."/>
            <person name="Glenn T.C."/>
            <person name="Green R.E."/>
            <person name="Ray D.A."/>
        </authorList>
    </citation>
    <scope>NUCLEOTIDE SEQUENCE [LARGE SCALE GENOMIC DNA]</scope>
    <source>
        <strain evidence="4">KSC_2009_1</strain>
    </source>
</reference>
<dbReference type="SUPFAM" id="SSF50965">
    <property type="entry name" value="Galactose oxidase, central domain"/>
    <property type="match status" value="1"/>
</dbReference>
<gene>
    <name evidence="4" type="primary">KLHDC9-1</name>
    <name evidence="4" type="ORF">Y1Q_0012372</name>
</gene>
<keyword evidence="2" id="KW-0677">Repeat</keyword>
<dbReference type="InterPro" id="IPR042941">
    <property type="entry name" value="KLDC9"/>
</dbReference>
<dbReference type="Pfam" id="PF24981">
    <property type="entry name" value="Beta-prop_ATRN-LZTR1"/>
    <property type="match status" value="1"/>
</dbReference>
<dbReference type="PANTHER" id="PTHR47196:SF1">
    <property type="entry name" value="KELCH DOMAIN-CONTAINING PROTEIN 9"/>
    <property type="match status" value="1"/>
</dbReference>
<evidence type="ECO:0000259" key="3">
    <source>
        <dbReference type="Pfam" id="PF24981"/>
    </source>
</evidence>
<evidence type="ECO:0000313" key="4">
    <source>
        <dbReference type="EMBL" id="KYO27155.1"/>
    </source>
</evidence>
<keyword evidence="1" id="KW-0880">Kelch repeat</keyword>
<dbReference type="OrthoDB" id="10251809at2759"/>
<protein>
    <submittedName>
        <fullName evidence="4">Kelch domain-containing protein 9 isoform A</fullName>
    </submittedName>
</protein>
<organism evidence="4 5">
    <name type="scientific">Alligator mississippiensis</name>
    <name type="common">American alligator</name>
    <dbReference type="NCBI Taxonomy" id="8496"/>
    <lineage>
        <taxon>Eukaryota</taxon>
        <taxon>Metazoa</taxon>
        <taxon>Chordata</taxon>
        <taxon>Craniata</taxon>
        <taxon>Vertebrata</taxon>
        <taxon>Euteleostomi</taxon>
        <taxon>Archelosauria</taxon>
        <taxon>Archosauria</taxon>
        <taxon>Crocodylia</taxon>
        <taxon>Alligatoridae</taxon>
        <taxon>Alligatorinae</taxon>
        <taxon>Alligator</taxon>
    </lineage>
</organism>
<sequence>MQSWLHRPGPTWSFYPGFLFFMSCLGPNQLRGLSSEQSSIAQVSAGMSAAPSLWDWKPVARDALLARAHHSCDVVRGKLLLFGGLRSGEPKEPPLGDTVAFDPVLLTAETVVPDSGDPRSHHDTAVLADRWLCVVGGWDGTHRISSVGCFDAEQGRWERWAEGPSNDPPVGLSSHTCTKVSEHELRVVGRQGGLRTQRRFASLYTLRVNPTTKTYWYKEEDLRLASRAGHSAMLLHDPGGYRLVVFGGRDSCDVEVAGRWSKTKIHVEPVHAPKLTAQLSRLVGSGRGSPQAPKGLRHQSCSVVGPFAVVFGGETLAKGRDAVCNDLYIYDTRCSSPSWLHFPGSDRRQKRVGHRTCLWDDKLYLVGGFGPDGKTPCPEVCVLDVPE</sequence>
<dbReference type="InterPro" id="IPR015915">
    <property type="entry name" value="Kelch-typ_b-propeller"/>
</dbReference>